<dbReference type="EMBL" id="QGKY02000246">
    <property type="protein sequence ID" value="KAF2584850.1"/>
    <property type="molecule type" value="Genomic_DNA"/>
</dbReference>
<feature type="compositionally biased region" description="Polar residues" evidence="1">
    <location>
        <begin position="223"/>
        <end position="233"/>
    </location>
</feature>
<evidence type="ECO:0000313" key="2">
    <source>
        <dbReference type="EMBL" id="KAF2584850.1"/>
    </source>
</evidence>
<gene>
    <name evidence="2" type="ORF">F2Q70_00035592</name>
</gene>
<organism evidence="2">
    <name type="scientific">Brassica cretica</name>
    <name type="common">Mustard</name>
    <dbReference type="NCBI Taxonomy" id="69181"/>
    <lineage>
        <taxon>Eukaryota</taxon>
        <taxon>Viridiplantae</taxon>
        <taxon>Streptophyta</taxon>
        <taxon>Embryophyta</taxon>
        <taxon>Tracheophyta</taxon>
        <taxon>Spermatophyta</taxon>
        <taxon>Magnoliopsida</taxon>
        <taxon>eudicotyledons</taxon>
        <taxon>Gunneridae</taxon>
        <taxon>Pentapetalae</taxon>
        <taxon>rosids</taxon>
        <taxon>malvids</taxon>
        <taxon>Brassicales</taxon>
        <taxon>Brassicaceae</taxon>
        <taxon>Brassiceae</taxon>
        <taxon>Brassica</taxon>
    </lineage>
</organism>
<proteinExistence type="predicted"/>
<accession>A0A8S9JQS8</accession>
<reference evidence="2" key="1">
    <citation type="submission" date="2019-12" db="EMBL/GenBank/DDBJ databases">
        <title>Genome sequencing and annotation of Brassica cretica.</title>
        <authorList>
            <person name="Studholme D.J."/>
            <person name="Sarris P.F."/>
        </authorList>
    </citation>
    <scope>NUCLEOTIDE SEQUENCE</scope>
    <source>
        <strain evidence="2">PFS-102/07</strain>
        <tissue evidence="2">Leaf</tissue>
    </source>
</reference>
<evidence type="ECO:0000256" key="1">
    <source>
        <dbReference type="SAM" id="MobiDB-lite"/>
    </source>
</evidence>
<sequence>MDEITLFFIFSLHPLETHWEWFIGDDEIPQASLLLGDHVVGSQLWVCVRCFFFRCCRLSLEVPAAARNESRDSIRVSLVVSVLQSRALDCDSAVGGSNLQFPVPNDGTAYLWTLPRAAGLYPLLQGLNMQRASLKKAKTTRWITSSREDSRNSRQYLKTSITKIENGANLMVIWSTFDPRIHGLVLTSWEIIALEDRLLPKQQSISHLRHPALPRRNRRSKQSIESRFATQGSGARVSDIDEEGL</sequence>
<name>A0A8S9JQS8_BRACR</name>
<comment type="caution">
    <text evidence="2">The sequence shown here is derived from an EMBL/GenBank/DDBJ whole genome shotgun (WGS) entry which is preliminary data.</text>
</comment>
<feature type="region of interest" description="Disordered" evidence="1">
    <location>
        <begin position="215"/>
        <end position="245"/>
    </location>
</feature>
<protein>
    <submittedName>
        <fullName evidence="2">Uncharacterized protein</fullName>
    </submittedName>
</protein>
<dbReference type="AlphaFoldDB" id="A0A8S9JQS8"/>